<dbReference type="Pfam" id="PF11816">
    <property type="entry name" value="DUF3337"/>
    <property type="match status" value="1"/>
</dbReference>
<dbReference type="InterPro" id="IPR021772">
    <property type="entry name" value="WDR48/Bun107"/>
</dbReference>
<feature type="compositionally biased region" description="Polar residues" evidence="3">
    <location>
        <begin position="552"/>
        <end position="568"/>
    </location>
</feature>
<reference evidence="4" key="1">
    <citation type="submission" date="2023-04" db="EMBL/GenBank/DDBJ databases">
        <title>Candida boidinii NBRC 10035.</title>
        <authorList>
            <person name="Ichikawa N."/>
            <person name="Sato H."/>
            <person name="Tonouchi N."/>
        </authorList>
    </citation>
    <scope>NUCLEOTIDE SEQUENCE</scope>
    <source>
        <strain evidence="4">NBRC 10035</strain>
    </source>
</reference>
<feature type="region of interest" description="Disordered" evidence="3">
    <location>
        <begin position="677"/>
        <end position="786"/>
    </location>
</feature>
<feature type="compositionally biased region" description="Low complexity" evidence="3">
    <location>
        <begin position="709"/>
        <end position="735"/>
    </location>
</feature>
<dbReference type="PANTHER" id="PTHR19862">
    <property type="entry name" value="WD REPEAT-CONTAINING PROTEIN 48"/>
    <property type="match status" value="1"/>
</dbReference>
<keyword evidence="1" id="KW-0853">WD repeat</keyword>
<name>A0A9W6T250_CANBO</name>
<dbReference type="InterPro" id="IPR051246">
    <property type="entry name" value="WDR48"/>
</dbReference>
<evidence type="ECO:0000256" key="1">
    <source>
        <dbReference type="ARBA" id="ARBA00022574"/>
    </source>
</evidence>
<protein>
    <submittedName>
        <fullName evidence="4">Unnamed protein product</fullName>
    </submittedName>
</protein>
<feature type="compositionally biased region" description="Low complexity" evidence="3">
    <location>
        <begin position="569"/>
        <end position="610"/>
    </location>
</feature>
<gene>
    <name evidence="4" type="ORF">Cboi02_000340400</name>
</gene>
<evidence type="ECO:0000313" key="4">
    <source>
        <dbReference type="EMBL" id="GME71936.1"/>
    </source>
</evidence>
<dbReference type="AlphaFoldDB" id="A0A9W6T250"/>
<feature type="region of interest" description="Disordered" evidence="3">
    <location>
        <begin position="53"/>
        <end position="79"/>
    </location>
</feature>
<feature type="compositionally biased region" description="Low complexity" evidence="3">
    <location>
        <begin position="754"/>
        <end position="784"/>
    </location>
</feature>
<dbReference type="Proteomes" id="UP001165120">
    <property type="component" value="Unassembled WGS sequence"/>
</dbReference>
<sequence length="1019" mass="114833">MHNSQIWSMYIDKNSDDDNDDFFQTFYSADRSGLLLKTDLRSCNYTTLKSTTSSTYSTKEDSDNTTNNKNSKYKNDIKSNRKDINDNSIYLNNKLNENLGVCTVIADFNSSLGYENPILSIVKGKDSIWTATAGELRARNNLNADTDAFVNDLSNSYIQSWSDPITNKIVIYQNIKSRKNLSMVYKNLKSNTGNNNNNNNNNNVDSIEIMRNDDSNLTINDNQSQSFSNSSQLQLNDEPENDDLFDIVSNLSNDTANYDINQIDEALSMKMSLNDTVNSKNMSHQIDGQMFDLNSENNVSINADYNQEVDYDGDEDPIYTYFVNFNGSPNSEFVINDLDYSDDEDYANDDDDLGGANVRRTQLNGSKSDKIEILFESIPENLVKLIPINEKPIRTIRGSNGLINSRFLNNRRNVASMDQNGNIFIIDILTCSVINKINMDQEYIKNHEINKIEIGEQDQENKLNYFELLDYRFNEIINKYQTEETLPMWCKISTKAGKLFVSINESIFLNTEIYNDDFFNAYPDSKRPSISNLTNSQSGIVFSQNPFQKRTSSATDEYTLGSSPSTKVTTNSDSTHHNSTSSASSGPLANNMNNNNANNGESHHINNNNNKTFGNSEISVNSNGSAEEPLRFNLGKIVLKSLLYNFIKYESNNLNNNSKSRRNTVNSKRLSSFGFWNNNNNNNINNNININNDPDLSRSSSNVVVGPETTVNNTNNNTNNTNNASNSNTQNSNSNDDQTDKPKRSFFGRKLSVSGKNSGNNSSNSNGNSSNSGSNNLNGGNNNNTIEENKVVEPVDPLDLVKDTETLIQLISEDKYKLQIPSDIEVPRVKISNPINIDIVIQNEIRNNDKDENFIFYHFKLNELLNDIGNLEKNIPVWISKFLLLNRFNPHPITKVGFIVKPDTNQTGTSVVSSGGHEHPHANGAAKKHHGVKPLPNLSNPGTRLNAHSMLRVSKVLEFTAERFTDPTIEMLNHVPVEEWLEVTCRDKILPLHMTLATVKARIWKSNSDVELCYRRKTK</sequence>
<dbReference type="GO" id="GO:0043130">
    <property type="term" value="F:ubiquitin binding"/>
    <property type="evidence" value="ECO:0007669"/>
    <property type="project" value="TreeGrafter"/>
</dbReference>
<feature type="compositionally biased region" description="Low complexity" evidence="3">
    <location>
        <begin position="220"/>
        <end position="236"/>
    </location>
</feature>
<organism evidence="4 5">
    <name type="scientific">Candida boidinii</name>
    <name type="common">Yeast</name>
    <dbReference type="NCBI Taxonomy" id="5477"/>
    <lineage>
        <taxon>Eukaryota</taxon>
        <taxon>Fungi</taxon>
        <taxon>Dikarya</taxon>
        <taxon>Ascomycota</taxon>
        <taxon>Saccharomycotina</taxon>
        <taxon>Pichiomycetes</taxon>
        <taxon>Pichiales</taxon>
        <taxon>Pichiaceae</taxon>
        <taxon>Ogataea</taxon>
        <taxon>Ogataea/Candida clade</taxon>
    </lineage>
</organism>
<feature type="compositionally biased region" description="Low complexity" evidence="3">
    <location>
        <begin position="677"/>
        <end position="692"/>
    </location>
</feature>
<dbReference type="EMBL" id="BSXN01001170">
    <property type="protein sequence ID" value="GME71936.1"/>
    <property type="molecule type" value="Genomic_DNA"/>
</dbReference>
<keyword evidence="2" id="KW-0677">Repeat</keyword>
<keyword evidence="5" id="KW-1185">Reference proteome</keyword>
<evidence type="ECO:0000256" key="3">
    <source>
        <dbReference type="SAM" id="MobiDB-lite"/>
    </source>
</evidence>
<proteinExistence type="predicted"/>
<accession>A0A9W6T250</accession>
<feature type="region of interest" description="Disordered" evidence="3">
    <location>
        <begin position="216"/>
        <end position="238"/>
    </location>
</feature>
<comment type="caution">
    <text evidence="4">The sequence shown here is derived from an EMBL/GenBank/DDBJ whole genome shotgun (WGS) entry which is preliminary data.</text>
</comment>
<feature type="region of interest" description="Disordered" evidence="3">
    <location>
        <begin position="908"/>
        <end position="937"/>
    </location>
</feature>
<evidence type="ECO:0000313" key="5">
    <source>
        <dbReference type="Proteomes" id="UP001165120"/>
    </source>
</evidence>
<feature type="region of interest" description="Disordered" evidence="3">
    <location>
        <begin position="552"/>
        <end position="627"/>
    </location>
</feature>
<dbReference type="PANTHER" id="PTHR19862:SF14">
    <property type="entry name" value="WD REPEAT-CONTAINING PROTEIN 48"/>
    <property type="match status" value="1"/>
</dbReference>
<dbReference type="GO" id="GO:0000724">
    <property type="term" value="P:double-strand break repair via homologous recombination"/>
    <property type="evidence" value="ECO:0007669"/>
    <property type="project" value="TreeGrafter"/>
</dbReference>
<evidence type="ECO:0000256" key="2">
    <source>
        <dbReference type="ARBA" id="ARBA00022737"/>
    </source>
</evidence>
<feature type="compositionally biased region" description="Polar residues" evidence="3">
    <location>
        <begin position="611"/>
        <end position="625"/>
    </location>
</feature>